<keyword evidence="2" id="KW-1185">Reference proteome</keyword>
<dbReference type="Pfam" id="PF15595">
    <property type="entry name" value="Imm51"/>
    <property type="match status" value="1"/>
</dbReference>
<evidence type="ECO:0000313" key="1">
    <source>
        <dbReference type="EMBL" id="KAK8843554.1"/>
    </source>
</evidence>
<organism evidence="1 2">
    <name type="scientific">Tritrichomonas musculus</name>
    <dbReference type="NCBI Taxonomy" id="1915356"/>
    <lineage>
        <taxon>Eukaryota</taxon>
        <taxon>Metamonada</taxon>
        <taxon>Parabasalia</taxon>
        <taxon>Tritrichomonadida</taxon>
        <taxon>Tritrichomonadidae</taxon>
        <taxon>Tritrichomonas</taxon>
    </lineage>
</organism>
<proteinExistence type="predicted"/>
<name>A0ABR2HBQ7_9EUKA</name>
<evidence type="ECO:0000313" key="2">
    <source>
        <dbReference type="Proteomes" id="UP001470230"/>
    </source>
</evidence>
<reference evidence="1 2" key="1">
    <citation type="submission" date="2024-04" db="EMBL/GenBank/DDBJ databases">
        <title>Tritrichomonas musculus Genome.</title>
        <authorList>
            <person name="Alves-Ferreira E."/>
            <person name="Grigg M."/>
            <person name="Lorenzi H."/>
            <person name="Galac M."/>
        </authorList>
    </citation>
    <scope>NUCLEOTIDE SEQUENCE [LARGE SCALE GENOMIC DNA]</scope>
    <source>
        <strain evidence="1 2">EAF2021</strain>
    </source>
</reference>
<dbReference type="EMBL" id="JAPFFF010000034">
    <property type="protein sequence ID" value="KAK8843554.1"/>
    <property type="molecule type" value="Genomic_DNA"/>
</dbReference>
<accession>A0ABR2HBQ7</accession>
<comment type="caution">
    <text evidence="1">The sequence shown here is derived from an EMBL/GenBank/DDBJ whole genome shotgun (WGS) entry which is preliminary data.</text>
</comment>
<protein>
    <submittedName>
        <fullName evidence="1">Uncharacterized protein</fullName>
    </submittedName>
</protein>
<gene>
    <name evidence="1" type="ORF">M9Y10_024610</name>
</gene>
<sequence>MSSEDVKVFKNENTIEVCFFIEHKSILPIGEKMNEINENAYMNGYNWEAFLKSYLEQKNPELLKEMETDPEAGTYVAYYKLTKENEDKAEKFSKLIQSLIENNEKIYTFLRENGNEIQWD</sequence>
<dbReference type="InterPro" id="IPR028956">
    <property type="entry name" value="Imm51"/>
</dbReference>
<dbReference type="Proteomes" id="UP001470230">
    <property type="component" value="Unassembled WGS sequence"/>
</dbReference>